<sequence>MVNGWYRDLLLVAFLFLVGARTSPLVAAQDVSPKEVDTNGTVTGVVVEDGRGEPLPGANVRVAGSSTGTTTDLNGRYRIENLDPGTYDLRFSFVGFQQKTVTEVEVTAGGTTEIDITLAEETEQLDEVVVEAKAARDSEAGLILKRAEAAAVSNAVSAETMSRAGAGTVADAMGLMTGGSVVEGKHVRLLLGQRCSYAPHMRWRRAGVI</sequence>
<comment type="caution">
    <text evidence="2">The sequence shown here is derived from an EMBL/GenBank/DDBJ whole genome shotgun (WGS) entry which is preliminary data.</text>
</comment>
<dbReference type="EMBL" id="JANTYZ010000002">
    <property type="protein sequence ID" value="MCS3864438.1"/>
    <property type="molecule type" value="Genomic_DNA"/>
</dbReference>
<proteinExistence type="predicted"/>
<gene>
    <name evidence="2" type="ORF">GGP82_000984</name>
</gene>
<dbReference type="Pfam" id="PF13715">
    <property type="entry name" value="CarbopepD_reg_2"/>
    <property type="match status" value="1"/>
</dbReference>
<evidence type="ECO:0000313" key="2">
    <source>
        <dbReference type="EMBL" id="MCS3864438.1"/>
    </source>
</evidence>
<accession>A0A9X2R7H2</accession>
<name>A0A9X2R7H2_9BACT</name>
<dbReference type="Proteomes" id="UP001155034">
    <property type="component" value="Unassembled WGS sequence"/>
</dbReference>
<protein>
    <recommendedName>
        <fullName evidence="4">TonB-dependent receptor</fullName>
    </recommendedName>
</protein>
<evidence type="ECO:0008006" key="4">
    <source>
        <dbReference type="Google" id="ProtNLM"/>
    </source>
</evidence>
<evidence type="ECO:0000313" key="3">
    <source>
        <dbReference type="Proteomes" id="UP001155034"/>
    </source>
</evidence>
<dbReference type="SUPFAM" id="SSF49464">
    <property type="entry name" value="Carboxypeptidase regulatory domain-like"/>
    <property type="match status" value="1"/>
</dbReference>
<dbReference type="RefSeq" id="WP_259083219.1">
    <property type="nucleotide sequence ID" value="NZ_JANTYZ010000002.1"/>
</dbReference>
<keyword evidence="1" id="KW-0732">Signal</keyword>
<dbReference type="AlphaFoldDB" id="A0A9X2R7H2"/>
<feature type="chain" id="PRO_5040990548" description="TonB-dependent receptor" evidence="1">
    <location>
        <begin position="28"/>
        <end position="209"/>
    </location>
</feature>
<evidence type="ECO:0000256" key="1">
    <source>
        <dbReference type="SAM" id="SignalP"/>
    </source>
</evidence>
<dbReference type="SUPFAM" id="SSF56935">
    <property type="entry name" value="Porins"/>
    <property type="match status" value="1"/>
</dbReference>
<feature type="signal peptide" evidence="1">
    <location>
        <begin position="1"/>
        <end position="27"/>
    </location>
</feature>
<dbReference type="Gene3D" id="2.60.40.1120">
    <property type="entry name" value="Carboxypeptidase-like, regulatory domain"/>
    <property type="match status" value="1"/>
</dbReference>
<dbReference type="InterPro" id="IPR008969">
    <property type="entry name" value="CarboxyPept-like_regulatory"/>
</dbReference>
<organism evidence="2 3">
    <name type="scientific">Salinibacter ruber</name>
    <dbReference type="NCBI Taxonomy" id="146919"/>
    <lineage>
        <taxon>Bacteria</taxon>
        <taxon>Pseudomonadati</taxon>
        <taxon>Rhodothermota</taxon>
        <taxon>Rhodothermia</taxon>
        <taxon>Rhodothermales</taxon>
        <taxon>Salinibacteraceae</taxon>
        <taxon>Salinibacter</taxon>
    </lineage>
</organism>
<reference evidence="2" key="1">
    <citation type="submission" date="2022-08" db="EMBL/GenBank/DDBJ databases">
        <title>Genomic Encyclopedia of Type Strains, Phase V (KMG-V): Genome sequencing to study the core and pangenomes of soil and plant-associated prokaryotes.</title>
        <authorList>
            <person name="Whitman W."/>
        </authorList>
    </citation>
    <scope>NUCLEOTIDE SEQUENCE</scope>
    <source>
        <strain evidence="2">SP2016B</strain>
    </source>
</reference>